<accession>A0A9W4S9M2</accession>
<dbReference type="AlphaFoldDB" id="A0A9W4S9M2"/>
<dbReference type="Proteomes" id="UP001153678">
    <property type="component" value="Unassembled WGS sequence"/>
</dbReference>
<organism evidence="1 2">
    <name type="scientific">Funneliformis geosporum</name>
    <dbReference type="NCBI Taxonomy" id="1117311"/>
    <lineage>
        <taxon>Eukaryota</taxon>
        <taxon>Fungi</taxon>
        <taxon>Fungi incertae sedis</taxon>
        <taxon>Mucoromycota</taxon>
        <taxon>Glomeromycotina</taxon>
        <taxon>Glomeromycetes</taxon>
        <taxon>Glomerales</taxon>
        <taxon>Glomeraceae</taxon>
        <taxon>Funneliformis</taxon>
    </lineage>
</organism>
<dbReference type="OrthoDB" id="2314119at2759"/>
<evidence type="ECO:0000313" key="2">
    <source>
        <dbReference type="Proteomes" id="UP001153678"/>
    </source>
</evidence>
<reference evidence="1" key="1">
    <citation type="submission" date="2022-08" db="EMBL/GenBank/DDBJ databases">
        <authorList>
            <person name="Kallberg Y."/>
            <person name="Tangrot J."/>
            <person name="Rosling A."/>
        </authorList>
    </citation>
    <scope>NUCLEOTIDE SEQUENCE</scope>
    <source>
        <strain evidence="1">Wild A</strain>
    </source>
</reference>
<dbReference type="Gene3D" id="1.10.30.10">
    <property type="entry name" value="High mobility group box domain"/>
    <property type="match status" value="1"/>
</dbReference>
<dbReference type="InterPro" id="IPR036910">
    <property type="entry name" value="HMG_box_dom_sf"/>
</dbReference>
<evidence type="ECO:0000313" key="1">
    <source>
        <dbReference type="EMBL" id="CAI2161838.1"/>
    </source>
</evidence>
<comment type="caution">
    <text evidence="1">The sequence shown here is derived from an EMBL/GenBank/DDBJ whole genome shotgun (WGS) entry which is preliminary data.</text>
</comment>
<dbReference type="EMBL" id="CAMKVN010000016">
    <property type="protein sequence ID" value="CAI2161838.1"/>
    <property type="molecule type" value="Genomic_DNA"/>
</dbReference>
<keyword evidence="2" id="KW-1185">Reference proteome</keyword>
<gene>
    <name evidence="1" type="ORF">FWILDA_LOCUS254</name>
</gene>
<sequence>MPKTIKQKNYNRVINSNIDSKFDRETNNGDDNYNYVLKPTFPSRLSMNEIIGVIKSPSNNKKAKTFPNAFIAYKIALIKENRIRNIKLPPMGQLSKIASCYWNKESENVKEVYRKLSEDAKSLYKQKKQNEHTILTTEFGYANNTQTKEVEDIVHATNSSSGYLTNKDSTVGAMTTVRLAFFRLEIVPISRS</sequence>
<protein>
    <submittedName>
        <fullName evidence="1">3307_t:CDS:1</fullName>
    </submittedName>
</protein>
<dbReference type="SUPFAM" id="SSF47095">
    <property type="entry name" value="HMG-box"/>
    <property type="match status" value="1"/>
</dbReference>
<proteinExistence type="predicted"/>
<name>A0A9W4S9M2_9GLOM</name>